<dbReference type="InterPro" id="IPR033690">
    <property type="entry name" value="Adenylat_kinase_CS"/>
</dbReference>
<keyword evidence="4" id="KW-0175">Coiled coil</keyword>
<name>A0ABM5L2R8_DIAVI</name>
<dbReference type="PROSITE" id="PS00113">
    <property type="entry name" value="ADENYLATE_KINASE"/>
    <property type="match status" value="1"/>
</dbReference>
<dbReference type="PANTHER" id="PTHR23359">
    <property type="entry name" value="NUCLEOTIDE KINASE"/>
    <property type="match status" value="1"/>
</dbReference>
<evidence type="ECO:0000256" key="4">
    <source>
        <dbReference type="SAM" id="Coils"/>
    </source>
</evidence>
<dbReference type="InterPro" id="IPR000850">
    <property type="entry name" value="Adenylat/UMP-CMP_kin"/>
</dbReference>
<dbReference type="RefSeq" id="XP_050516739.1">
    <property type="nucleotide sequence ID" value="XM_050660782.1"/>
</dbReference>
<dbReference type="PRINTS" id="PR00094">
    <property type="entry name" value="ADENYLTKNASE"/>
</dbReference>
<evidence type="ECO:0000256" key="2">
    <source>
        <dbReference type="ARBA" id="ARBA00022741"/>
    </source>
</evidence>
<dbReference type="Proteomes" id="UP001652700">
    <property type="component" value="Unplaced"/>
</dbReference>
<dbReference type="InterPro" id="IPR027417">
    <property type="entry name" value="P-loop_NTPase"/>
</dbReference>
<evidence type="ECO:0000313" key="6">
    <source>
        <dbReference type="EnsemblMetazoa" id="XP_050516739.1"/>
    </source>
</evidence>
<protein>
    <recommendedName>
        <fullName evidence="8">Adenylate kinase isoenzyme 5</fullName>
    </recommendedName>
</protein>
<proteinExistence type="inferred from homology"/>
<feature type="compositionally biased region" description="Polar residues" evidence="5">
    <location>
        <begin position="599"/>
        <end position="608"/>
    </location>
</feature>
<evidence type="ECO:0000313" key="7">
    <source>
        <dbReference type="Proteomes" id="UP001652700"/>
    </source>
</evidence>
<dbReference type="HAMAP" id="MF_00235">
    <property type="entry name" value="Adenylate_kinase_Adk"/>
    <property type="match status" value="1"/>
</dbReference>
<evidence type="ECO:0000256" key="5">
    <source>
        <dbReference type="SAM" id="MobiDB-lite"/>
    </source>
</evidence>
<organism evidence="6 7">
    <name type="scientific">Diabrotica virgifera virgifera</name>
    <name type="common">western corn rootworm</name>
    <dbReference type="NCBI Taxonomy" id="50390"/>
    <lineage>
        <taxon>Eukaryota</taxon>
        <taxon>Metazoa</taxon>
        <taxon>Ecdysozoa</taxon>
        <taxon>Arthropoda</taxon>
        <taxon>Hexapoda</taxon>
        <taxon>Insecta</taxon>
        <taxon>Pterygota</taxon>
        <taxon>Neoptera</taxon>
        <taxon>Endopterygota</taxon>
        <taxon>Coleoptera</taxon>
        <taxon>Polyphaga</taxon>
        <taxon>Cucujiformia</taxon>
        <taxon>Chrysomeloidea</taxon>
        <taxon>Chrysomelidae</taxon>
        <taxon>Galerucinae</taxon>
        <taxon>Diabroticina</taxon>
        <taxon>Diabroticites</taxon>
        <taxon>Diabrotica</taxon>
    </lineage>
</organism>
<keyword evidence="2" id="KW-0547">Nucleotide-binding</keyword>
<dbReference type="SUPFAM" id="SSF52540">
    <property type="entry name" value="P-loop containing nucleoside triphosphate hydrolases"/>
    <property type="match status" value="2"/>
</dbReference>
<feature type="compositionally biased region" description="Basic and acidic residues" evidence="5">
    <location>
        <begin position="609"/>
        <end position="621"/>
    </location>
</feature>
<evidence type="ECO:0008006" key="8">
    <source>
        <dbReference type="Google" id="ProtNLM"/>
    </source>
</evidence>
<keyword evidence="1" id="KW-0808">Transferase</keyword>
<keyword evidence="3" id="KW-0418">Kinase</keyword>
<sequence length="915" mass="102719">MSSVENKSDGSQNFEEGQETWAQNTPRAAANVATPPAGKFPMLNGTNVHFESPKVPVIFVLGGPGSGKVTHCDNLMQEKKGVTHINMTDLLQQYAIGNDMPDFGLLSSKTVTEVLMLEMKMAPNAKTYLVSGYPRNMRDVVEYSEKIQTVQGVILISWRQKVLERQIDYGAKLGQVVLSLARMELNNFYRNVLPVAEYFDQSNMLISINGERVPADVYQDFRDAVIRILGMQDNPPVFANGKVAPVPDDVVSTELPLVILNNAFFFTYAGEKIRVCKSFFMATLCINSQVIETILRKQNNEVNGIIQADNRGRHEKHSVPEELKEEVRSHIDLFLEWRATTADLNQRNNTLKEEKLLPTCTEIMSSVGFINASEVEKQELQEQYNNHIEDKELARKEKDMDKNSPDKIDAVYDMQAALPCPQGDSSSFYYVSKLSVYNLTLYELKSTDEMYFMWHEGLAHRGANEVGSCVWNYLKSVNDKNSEMNVYAPDKYVTLVRQAKKHGNPFNVHEMGHENFFDLKQLSSDMGIKDSFKTEGDGSVPLSGICVLKVTKENPSHMLYKMSYKEQEFKTINVLQSKRRLPSARDVTLKQAYKKKPVASTTQMTSIPHSERLQKSPERPKTRVISVNPSTPNFRSPTKAYPPVLWVIGGPGSNKAALCASVANETGWQHVSLGKILRTLADQPDAKKNKEVAKLRECISNGELVPQEFIMRQVEKVMADNMEKDGLILDGYPRDMAQVAEFEARYKQKPAVILLDCSKLQLGRGRLDDSVTAFRRRLEIFRQSSLPMLRAMDSIGRLTIVDGDTDTPSVQADFRNVVKEHIEYLKTQSQETSMATQNGYVANGHIPNGHAISNGHIPQDTQVQDLDDEPIDTISKQVSNGVNHMANGSVKTHTNGFISNGVGPYNHAHEIEGHI</sequence>
<feature type="region of interest" description="Disordered" evidence="5">
    <location>
        <begin position="1"/>
        <end position="28"/>
    </location>
</feature>
<dbReference type="CDD" id="cd01428">
    <property type="entry name" value="ADK"/>
    <property type="match status" value="1"/>
</dbReference>
<evidence type="ECO:0000256" key="1">
    <source>
        <dbReference type="ARBA" id="ARBA00022679"/>
    </source>
</evidence>
<dbReference type="Gene3D" id="3.40.50.300">
    <property type="entry name" value="P-loop containing nucleotide triphosphate hydrolases"/>
    <property type="match status" value="2"/>
</dbReference>
<keyword evidence="7" id="KW-1185">Reference proteome</keyword>
<dbReference type="GeneID" id="114324154"/>
<accession>A0ABM5L2R8</accession>
<evidence type="ECO:0000256" key="3">
    <source>
        <dbReference type="ARBA" id="ARBA00022777"/>
    </source>
</evidence>
<dbReference type="Pfam" id="PF00406">
    <property type="entry name" value="ADK"/>
    <property type="match status" value="2"/>
</dbReference>
<reference evidence="6" key="1">
    <citation type="submission" date="2025-05" db="UniProtKB">
        <authorList>
            <consortium name="EnsemblMetazoa"/>
        </authorList>
    </citation>
    <scope>IDENTIFICATION</scope>
</reference>
<dbReference type="EnsemblMetazoa" id="XM_050660782.1">
    <property type="protein sequence ID" value="XP_050516739.1"/>
    <property type="gene ID" value="LOC114324154"/>
</dbReference>
<feature type="coiled-coil region" evidence="4">
    <location>
        <begin position="370"/>
        <end position="397"/>
    </location>
</feature>
<feature type="compositionally biased region" description="Polar residues" evidence="5">
    <location>
        <begin position="1"/>
        <end position="26"/>
    </location>
</feature>
<feature type="region of interest" description="Disordered" evidence="5">
    <location>
        <begin position="594"/>
        <end position="631"/>
    </location>
</feature>